<dbReference type="HOGENOM" id="CLU_000604_1_22_4"/>
<dbReference type="CDD" id="cd03293">
    <property type="entry name" value="ABC_NrtD_SsuB_transporters"/>
    <property type="match status" value="1"/>
</dbReference>
<sequence length="253" mass="28285">MLHAEHIRISYQRDGTERTILDDFSLSLHEQEFVVIIGPSGVGKSSLLRILSGLQAPQAGQILLKNQPVTQPHPDISFVFQDPNLLPWLNASQNIAYGMNFKRHKNRSRPEIDAAVSEAIETVKLRGFGSHYPADLSGGMAQRVALARSLARRPRILMLDEPLSALDEITRTQMQQLLLDTIAHYRASAVMVTHDIDEALTLADRIILLDNNATGHRQWQLNQAHPRDVASTEFLQLRADIIHTLRNAFGALA</sequence>
<gene>
    <name evidence="7" type="ORF">W822_16185</name>
</gene>
<dbReference type="STRING" id="1424334.W822_16185"/>
<dbReference type="Gene3D" id="3.40.50.300">
    <property type="entry name" value="P-loop containing nucleotide triphosphate hydrolases"/>
    <property type="match status" value="1"/>
</dbReference>
<dbReference type="Proteomes" id="UP000018733">
    <property type="component" value="Unassembled WGS sequence"/>
</dbReference>
<keyword evidence="8" id="KW-1185">Reference proteome</keyword>
<organism evidence="7 8">
    <name type="scientific">Advenella kashmirensis W13003</name>
    <dbReference type="NCBI Taxonomy" id="1424334"/>
    <lineage>
        <taxon>Bacteria</taxon>
        <taxon>Pseudomonadati</taxon>
        <taxon>Pseudomonadota</taxon>
        <taxon>Betaproteobacteria</taxon>
        <taxon>Burkholderiales</taxon>
        <taxon>Alcaligenaceae</taxon>
    </lineage>
</organism>
<keyword evidence="4" id="KW-0547">Nucleotide-binding</keyword>
<name>V8QRH8_9BURK</name>
<dbReference type="SMART" id="SM00382">
    <property type="entry name" value="AAA"/>
    <property type="match status" value="1"/>
</dbReference>
<evidence type="ECO:0000313" key="7">
    <source>
        <dbReference type="EMBL" id="ETF02247.1"/>
    </source>
</evidence>
<feature type="domain" description="ABC transporter" evidence="6">
    <location>
        <begin position="2"/>
        <end position="237"/>
    </location>
</feature>
<protein>
    <submittedName>
        <fullName evidence="7">ABC transporter ATP-binding protein</fullName>
    </submittedName>
</protein>
<dbReference type="AlphaFoldDB" id="V8QRH8"/>
<evidence type="ECO:0000256" key="5">
    <source>
        <dbReference type="ARBA" id="ARBA00022840"/>
    </source>
</evidence>
<evidence type="ECO:0000259" key="6">
    <source>
        <dbReference type="PROSITE" id="PS50893"/>
    </source>
</evidence>
<dbReference type="PATRIC" id="fig|1424334.3.peg.3246"/>
<dbReference type="InterPro" id="IPR003593">
    <property type="entry name" value="AAA+_ATPase"/>
</dbReference>
<dbReference type="Pfam" id="PF00005">
    <property type="entry name" value="ABC_tran"/>
    <property type="match status" value="1"/>
</dbReference>
<dbReference type="InterPro" id="IPR017871">
    <property type="entry name" value="ABC_transporter-like_CS"/>
</dbReference>
<dbReference type="InterPro" id="IPR027417">
    <property type="entry name" value="P-loop_NTPase"/>
</dbReference>
<proteinExistence type="inferred from homology"/>
<keyword evidence="3" id="KW-1003">Cell membrane</keyword>
<dbReference type="eggNOG" id="COG1116">
    <property type="taxonomic scope" value="Bacteria"/>
</dbReference>
<keyword evidence="2" id="KW-0813">Transport</keyword>
<comment type="caution">
    <text evidence="7">The sequence shown here is derived from an EMBL/GenBank/DDBJ whole genome shotgun (WGS) entry which is preliminary data.</text>
</comment>
<evidence type="ECO:0000256" key="1">
    <source>
        <dbReference type="ARBA" id="ARBA00005417"/>
    </source>
</evidence>
<dbReference type="PROSITE" id="PS50893">
    <property type="entry name" value="ABC_TRANSPORTER_2"/>
    <property type="match status" value="1"/>
</dbReference>
<evidence type="ECO:0000313" key="8">
    <source>
        <dbReference type="Proteomes" id="UP000018733"/>
    </source>
</evidence>
<comment type="similarity">
    <text evidence="1">Belongs to the ABC transporter superfamily.</text>
</comment>
<dbReference type="InterPro" id="IPR050166">
    <property type="entry name" value="ABC_transporter_ATP-bind"/>
</dbReference>
<dbReference type="EMBL" id="AYXT01000010">
    <property type="protein sequence ID" value="ETF02247.1"/>
    <property type="molecule type" value="Genomic_DNA"/>
</dbReference>
<keyword evidence="5 7" id="KW-0067">ATP-binding</keyword>
<accession>V8QRH8</accession>
<evidence type="ECO:0000256" key="4">
    <source>
        <dbReference type="ARBA" id="ARBA00022741"/>
    </source>
</evidence>
<dbReference type="PROSITE" id="PS00211">
    <property type="entry name" value="ABC_TRANSPORTER_1"/>
    <property type="match status" value="1"/>
</dbReference>
<dbReference type="PANTHER" id="PTHR42788:SF19">
    <property type="entry name" value="ALIPHATIC SULFONATES IMPORT ATP-BINDING PROTEIN SSUB 2"/>
    <property type="match status" value="1"/>
</dbReference>
<keyword evidence="3" id="KW-0472">Membrane</keyword>
<reference evidence="7 8" key="1">
    <citation type="journal article" date="2014" name="Genome Announc.">
        <title>Draft Genome Sequence of Advenella kashmirensis Strain W13003, a Polycyclic Aromatic Hydrocarbon-Degrading Bacterium.</title>
        <authorList>
            <person name="Wang X."/>
            <person name="Jin D."/>
            <person name="Zhou L."/>
            <person name="Wu L."/>
            <person name="An W."/>
            <person name="Zhao L."/>
        </authorList>
    </citation>
    <scope>NUCLEOTIDE SEQUENCE [LARGE SCALE GENOMIC DNA]</scope>
    <source>
        <strain evidence="7 8">W13003</strain>
    </source>
</reference>
<evidence type="ECO:0000256" key="3">
    <source>
        <dbReference type="ARBA" id="ARBA00022475"/>
    </source>
</evidence>
<dbReference type="PANTHER" id="PTHR42788">
    <property type="entry name" value="TAURINE IMPORT ATP-BINDING PROTEIN-RELATED"/>
    <property type="match status" value="1"/>
</dbReference>
<dbReference type="GO" id="GO:0005524">
    <property type="term" value="F:ATP binding"/>
    <property type="evidence" value="ECO:0007669"/>
    <property type="project" value="UniProtKB-KW"/>
</dbReference>
<dbReference type="SUPFAM" id="SSF52540">
    <property type="entry name" value="P-loop containing nucleoside triphosphate hydrolases"/>
    <property type="match status" value="1"/>
</dbReference>
<dbReference type="GO" id="GO:0016887">
    <property type="term" value="F:ATP hydrolysis activity"/>
    <property type="evidence" value="ECO:0007669"/>
    <property type="project" value="InterPro"/>
</dbReference>
<evidence type="ECO:0000256" key="2">
    <source>
        <dbReference type="ARBA" id="ARBA00022448"/>
    </source>
</evidence>
<dbReference type="InterPro" id="IPR003439">
    <property type="entry name" value="ABC_transporter-like_ATP-bd"/>
</dbReference>